<proteinExistence type="predicted"/>
<accession>A0A3N1V169</accession>
<evidence type="ECO:0000313" key="2">
    <source>
        <dbReference type="EMBL" id="ROQ93286.1"/>
    </source>
</evidence>
<evidence type="ECO:0000313" key="3">
    <source>
        <dbReference type="Proteomes" id="UP000276223"/>
    </source>
</evidence>
<gene>
    <name evidence="2" type="ORF">EDC27_1298</name>
</gene>
<evidence type="ECO:0000256" key="1">
    <source>
        <dbReference type="SAM" id="Phobius"/>
    </source>
</evidence>
<dbReference type="Proteomes" id="UP000276223">
    <property type="component" value="Unassembled WGS sequence"/>
</dbReference>
<organism evidence="2 3">
    <name type="scientific">Desulfosoma caldarium</name>
    <dbReference type="NCBI Taxonomy" id="610254"/>
    <lineage>
        <taxon>Bacteria</taxon>
        <taxon>Pseudomonadati</taxon>
        <taxon>Thermodesulfobacteriota</taxon>
        <taxon>Syntrophobacteria</taxon>
        <taxon>Syntrophobacterales</taxon>
        <taxon>Syntrophobacteraceae</taxon>
        <taxon>Desulfosoma</taxon>
    </lineage>
</organism>
<name>A0A3N1V169_9BACT</name>
<sequence length="41" mass="4686">MEATMSVGAWFGYLFLWTLGLTAALWTAQQLAAERRPSRRK</sequence>
<keyword evidence="1" id="KW-0472">Membrane</keyword>
<dbReference type="EMBL" id="RJVA01000011">
    <property type="protein sequence ID" value="ROQ93286.1"/>
    <property type="molecule type" value="Genomic_DNA"/>
</dbReference>
<reference evidence="2 3" key="1">
    <citation type="submission" date="2018-11" db="EMBL/GenBank/DDBJ databases">
        <title>Genomic Encyclopedia of Type Strains, Phase IV (KMG-IV): sequencing the most valuable type-strain genomes for metagenomic binning, comparative biology and taxonomic classification.</title>
        <authorList>
            <person name="Goeker M."/>
        </authorList>
    </citation>
    <scope>NUCLEOTIDE SEQUENCE [LARGE SCALE GENOMIC DNA]</scope>
    <source>
        <strain evidence="2 3">DSM 22027</strain>
    </source>
</reference>
<feature type="transmembrane region" description="Helical" evidence="1">
    <location>
        <begin position="12"/>
        <end position="33"/>
    </location>
</feature>
<protein>
    <submittedName>
        <fullName evidence="2">Uncharacterized protein</fullName>
    </submittedName>
</protein>
<dbReference type="RefSeq" id="WP_281273122.1">
    <property type="nucleotide sequence ID" value="NZ_RJVA01000011.1"/>
</dbReference>
<keyword evidence="1" id="KW-1133">Transmembrane helix</keyword>
<keyword evidence="1" id="KW-0812">Transmembrane</keyword>
<comment type="caution">
    <text evidence="2">The sequence shown here is derived from an EMBL/GenBank/DDBJ whole genome shotgun (WGS) entry which is preliminary data.</text>
</comment>
<dbReference type="AlphaFoldDB" id="A0A3N1V169"/>
<keyword evidence="3" id="KW-1185">Reference proteome</keyword>